<evidence type="ECO:0008006" key="3">
    <source>
        <dbReference type="Google" id="ProtNLM"/>
    </source>
</evidence>
<accession>A0A662ZEF6</accession>
<reference evidence="1 2" key="1">
    <citation type="submission" date="2016-10" db="EMBL/GenBank/DDBJ databases">
        <authorList>
            <person name="Varghese N."/>
            <person name="Submissions S."/>
        </authorList>
    </citation>
    <scope>NUCLEOTIDE SEQUENCE [LARGE SCALE GENOMIC DNA]</scope>
    <source>
        <strain evidence="1 2">22B</strain>
    </source>
</reference>
<organism evidence="1 2">
    <name type="scientific">Succinivibrio dextrinosolvens</name>
    <dbReference type="NCBI Taxonomy" id="83771"/>
    <lineage>
        <taxon>Bacteria</taxon>
        <taxon>Pseudomonadati</taxon>
        <taxon>Pseudomonadota</taxon>
        <taxon>Gammaproteobacteria</taxon>
        <taxon>Aeromonadales</taxon>
        <taxon>Succinivibrionaceae</taxon>
        <taxon>Succinivibrio</taxon>
    </lineage>
</organism>
<dbReference type="Gene3D" id="3.40.50.1820">
    <property type="entry name" value="alpha/beta hydrolase"/>
    <property type="match status" value="1"/>
</dbReference>
<evidence type="ECO:0000313" key="1">
    <source>
        <dbReference type="EMBL" id="SFK44213.1"/>
    </source>
</evidence>
<dbReference type="InterPro" id="IPR029058">
    <property type="entry name" value="AB_hydrolase_fold"/>
</dbReference>
<dbReference type="SUPFAM" id="SSF53474">
    <property type="entry name" value="alpha/beta-Hydrolases"/>
    <property type="match status" value="1"/>
</dbReference>
<dbReference type="Proteomes" id="UP000243374">
    <property type="component" value="Unassembled WGS sequence"/>
</dbReference>
<name>A0A662ZEF6_9GAMM</name>
<dbReference type="RefSeq" id="WP_074841685.1">
    <property type="nucleotide sequence ID" value="NZ_CP047056.1"/>
</dbReference>
<proteinExistence type="predicted"/>
<dbReference type="EMBL" id="FOSF01000076">
    <property type="protein sequence ID" value="SFK44213.1"/>
    <property type="molecule type" value="Genomic_DNA"/>
</dbReference>
<evidence type="ECO:0000313" key="2">
    <source>
        <dbReference type="Proteomes" id="UP000243374"/>
    </source>
</evidence>
<dbReference type="AlphaFoldDB" id="A0A662ZEF6"/>
<dbReference type="OrthoDB" id="9800988at2"/>
<protein>
    <recommendedName>
        <fullName evidence="3">Alpha/beta hydrolase</fullName>
    </recommendedName>
</protein>
<gene>
    <name evidence="1" type="ORF">SAMN04487865_107610</name>
</gene>
<keyword evidence="2" id="KW-1185">Reference proteome</keyword>
<sequence length="200" mass="23403">MKKLVVYVHGKGGNAKESEHYKALFCDYEVVGLDYKTFSPWETGPEIHNALLSLKKHFDEIVLIANSIGAFFCMNAELNGIVDKAFFISPLVDMEKMISQMMLWANVTEKDLKEEKNIHTAFGEDLSWDYLCYVRNHRPEWSIPTHILHGKQDNLISKETIELFKESHNATLTEMENGEHWFHTEEQIRFMDNWIKSYLK</sequence>